<evidence type="ECO:0000313" key="7">
    <source>
        <dbReference type="Proteomes" id="UP000095751"/>
    </source>
</evidence>
<feature type="domain" description="MYND-type" evidence="5">
    <location>
        <begin position="205"/>
        <end position="245"/>
    </location>
</feature>
<reference evidence="6 7" key="1">
    <citation type="submission" date="2016-09" db="EMBL/GenBank/DDBJ databases">
        <title>Extensive genetic diversity and differential bi-allelic expression allows diatom success in the polar Southern Ocean.</title>
        <authorList>
            <consortium name="DOE Joint Genome Institute"/>
            <person name="Mock T."/>
            <person name="Otillar R.P."/>
            <person name="Strauss J."/>
            <person name="Dupont C."/>
            <person name="Frickenhaus S."/>
            <person name="Maumus F."/>
            <person name="Mcmullan M."/>
            <person name="Sanges R."/>
            <person name="Schmutz J."/>
            <person name="Toseland A."/>
            <person name="Valas R."/>
            <person name="Veluchamy A."/>
            <person name="Ward B.J."/>
            <person name="Allen A."/>
            <person name="Barry K."/>
            <person name="Falciatore A."/>
            <person name="Ferrante M."/>
            <person name="Fortunato A.E."/>
            <person name="Gloeckner G."/>
            <person name="Gruber A."/>
            <person name="Hipkin R."/>
            <person name="Janech M."/>
            <person name="Kroth P."/>
            <person name="Leese F."/>
            <person name="Lindquist E."/>
            <person name="Lyon B.R."/>
            <person name="Martin J."/>
            <person name="Mayer C."/>
            <person name="Parker M."/>
            <person name="Quesneville H."/>
            <person name="Raymond J."/>
            <person name="Uhlig C."/>
            <person name="Valentin K.U."/>
            <person name="Worden A.Z."/>
            <person name="Armbrust E.V."/>
            <person name="Bowler C."/>
            <person name="Green B."/>
            <person name="Moulton V."/>
            <person name="Van Oosterhout C."/>
            <person name="Grigoriev I."/>
        </authorList>
    </citation>
    <scope>NUCLEOTIDE SEQUENCE [LARGE SCALE GENOMIC DNA]</scope>
    <source>
        <strain evidence="6 7">CCMP1102</strain>
    </source>
</reference>
<evidence type="ECO:0000313" key="6">
    <source>
        <dbReference type="EMBL" id="OEU14287.1"/>
    </source>
</evidence>
<evidence type="ECO:0000256" key="3">
    <source>
        <dbReference type="ARBA" id="ARBA00022833"/>
    </source>
</evidence>
<proteinExistence type="predicted"/>
<keyword evidence="7" id="KW-1185">Reference proteome</keyword>
<dbReference type="EMBL" id="KV784360">
    <property type="protein sequence ID" value="OEU14287.1"/>
    <property type="molecule type" value="Genomic_DNA"/>
</dbReference>
<evidence type="ECO:0000256" key="2">
    <source>
        <dbReference type="ARBA" id="ARBA00022771"/>
    </source>
</evidence>
<sequence>MGKMSRRNRNKKTGNDAASATAIASAIASATDSATAIAANGAGAGTNQCFHGSTADKFHPNGEYMKAAQEYLDMRFQAVLLDRRNGSQVQQEMSMQMGSKYDEDHMYLIKDPEFHRFIFAFCTKLYLGSNNFEDQSRRQVINALLFLGLKYRHIANPDDNLPKHLRDIKTERGMIKVLVRETKTHCPCMNEGKVIAKTMDKIGKCHGCQEDFPKMSLLICSGCQFAKYHSRDCQLDHWHIHKSSCEAHAKVRNDSNNRE</sequence>
<dbReference type="OrthoDB" id="71226at2759"/>
<name>A0A1E7F804_9STRA</name>
<protein>
    <recommendedName>
        <fullName evidence="5">MYND-type domain-containing protein</fullName>
    </recommendedName>
</protein>
<dbReference type="PROSITE" id="PS50865">
    <property type="entry name" value="ZF_MYND_2"/>
    <property type="match status" value="1"/>
</dbReference>
<dbReference type="InterPro" id="IPR002893">
    <property type="entry name" value="Znf_MYND"/>
</dbReference>
<dbReference type="InParanoid" id="A0A1E7F804"/>
<evidence type="ECO:0000259" key="5">
    <source>
        <dbReference type="PROSITE" id="PS50865"/>
    </source>
</evidence>
<dbReference type="SUPFAM" id="SSF144232">
    <property type="entry name" value="HIT/MYND zinc finger-like"/>
    <property type="match status" value="1"/>
</dbReference>
<gene>
    <name evidence="6" type="ORF">FRACYDRAFT_240821</name>
</gene>
<dbReference type="Proteomes" id="UP000095751">
    <property type="component" value="Unassembled WGS sequence"/>
</dbReference>
<dbReference type="KEGG" id="fcy:FRACYDRAFT_240821"/>
<dbReference type="GO" id="GO:0008270">
    <property type="term" value="F:zinc ion binding"/>
    <property type="evidence" value="ECO:0007669"/>
    <property type="project" value="UniProtKB-KW"/>
</dbReference>
<organism evidence="6 7">
    <name type="scientific">Fragilariopsis cylindrus CCMP1102</name>
    <dbReference type="NCBI Taxonomy" id="635003"/>
    <lineage>
        <taxon>Eukaryota</taxon>
        <taxon>Sar</taxon>
        <taxon>Stramenopiles</taxon>
        <taxon>Ochrophyta</taxon>
        <taxon>Bacillariophyta</taxon>
        <taxon>Bacillariophyceae</taxon>
        <taxon>Bacillariophycidae</taxon>
        <taxon>Bacillariales</taxon>
        <taxon>Bacillariaceae</taxon>
        <taxon>Fragilariopsis</taxon>
    </lineage>
</organism>
<dbReference type="Gene3D" id="6.10.140.2220">
    <property type="match status" value="1"/>
</dbReference>
<keyword evidence="2 4" id="KW-0863">Zinc-finger</keyword>
<evidence type="ECO:0000256" key="1">
    <source>
        <dbReference type="ARBA" id="ARBA00022723"/>
    </source>
</evidence>
<keyword evidence="3" id="KW-0862">Zinc</keyword>
<keyword evidence="1" id="KW-0479">Metal-binding</keyword>
<evidence type="ECO:0000256" key="4">
    <source>
        <dbReference type="PROSITE-ProRule" id="PRU00134"/>
    </source>
</evidence>
<dbReference type="Pfam" id="PF01753">
    <property type="entry name" value="zf-MYND"/>
    <property type="match status" value="1"/>
</dbReference>
<dbReference type="AlphaFoldDB" id="A0A1E7F804"/>
<accession>A0A1E7F804</accession>